<dbReference type="InterPro" id="IPR013783">
    <property type="entry name" value="Ig-like_fold"/>
</dbReference>
<dbReference type="AlphaFoldDB" id="A0A8C5FMT2"/>
<feature type="signal peptide" evidence="1">
    <location>
        <begin position="1"/>
        <end position="27"/>
    </location>
</feature>
<dbReference type="PROSITE" id="PS50835">
    <property type="entry name" value="IG_LIKE"/>
    <property type="match status" value="1"/>
</dbReference>
<name>A0A8C5FMT2_GADMO</name>
<keyword evidence="1" id="KW-0732">Signal</keyword>
<dbReference type="InterPro" id="IPR007110">
    <property type="entry name" value="Ig-like_dom"/>
</dbReference>
<sequence>MGELASSRCLTFGGLVLFCLLLGGVRGQGTVVARVGEDVTLPCSYDAAQYGALGVCWGRGPIPTRGCSDEVLRTDGSEVVSRRSERYRLPWFRRPGDVSLTLVQVQESDAGVYGCRVDIPGWFNDQIHETTLSVVAGEGE</sequence>
<dbReference type="Gene3D" id="2.60.40.10">
    <property type="entry name" value="Immunoglobulins"/>
    <property type="match status" value="1"/>
</dbReference>
<protein>
    <recommendedName>
        <fullName evidence="2">Ig-like domain-containing protein</fullName>
    </recommendedName>
</protein>
<proteinExistence type="predicted"/>
<dbReference type="SUPFAM" id="SSF48726">
    <property type="entry name" value="Immunoglobulin"/>
    <property type="match status" value="1"/>
</dbReference>
<dbReference type="GO" id="GO:0001786">
    <property type="term" value="F:phosphatidylserine binding"/>
    <property type="evidence" value="ECO:0007669"/>
    <property type="project" value="TreeGrafter"/>
</dbReference>
<dbReference type="Proteomes" id="UP000694546">
    <property type="component" value="Chromosome 10"/>
</dbReference>
<dbReference type="InterPro" id="IPR013106">
    <property type="entry name" value="Ig_V-set"/>
</dbReference>
<organism evidence="3 4">
    <name type="scientific">Gadus morhua</name>
    <name type="common">Atlantic cod</name>
    <dbReference type="NCBI Taxonomy" id="8049"/>
    <lineage>
        <taxon>Eukaryota</taxon>
        <taxon>Metazoa</taxon>
        <taxon>Chordata</taxon>
        <taxon>Craniata</taxon>
        <taxon>Vertebrata</taxon>
        <taxon>Euteleostomi</taxon>
        <taxon>Actinopterygii</taxon>
        <taxon>Neopterygii</taxon>
        <taxon>Teleostei</taxon>
        <taxon>Neoteleostei</taxon>
        <taxon>Acanthomorphata</taxon>
        <taxon>Zeiogadaria</taxon>
        <taxon>Gadariae</taxon>
        <taxon>Gadiformes</taxon>
        <taxon>Gadoidei</taxon>
        <taxon>Gadidae</taxon>
        <taxon>Gadus</taxon>
    </lineage>
</organism>
<feature type="chain" id="PRO_5034070694" description="Ig-like domain-containing protein" evidence="1">
    <location>
        <begin position="28"/>
        <end position="140"/>
    </location>
</feature>
<dbReference type="OMA" id="ILHTNGR"/>
<evidence type="ECO:0000256" key="1">
    <source>
        <dbReference type="SAM" id="SignalP"/>
    </source>
</evidence>
<dbReference type="GeneTree" id="ENSGT00940000163509"/>
<dbReference type="Pfam" id="PF07686">
    <property type="entry name" value="V-set"/>
    <property type="match status" value="1"/>
</dbReference>
<evidence type="ECO:0000313" key="3">
    <source>
        <dbReference type="Ensembl" id="ENSGMOP00000048333.1"/>
    </source>
</evidence>
<dbReference type="GO" id="GO:0060097">
    <property type="term" value="P:cytoskeletal rearrangement involved in phagocytosis, engulfment"/>
    <property type="evidence" value="ECO:0007669"/>
    <property type="project" value="TreeGrafter"/>
</dbReference>
<reference evidence="3" key="2">
    <citation type="submission" date="2025-09" db="UniProtKB">
        <authorList>
            <consortium name="Ensembl"/>
        </authorList>
    </citation>
    <scope>IDENTIFICATION</scope>
</reference>
<evidence type="ECO:0000259" key="2">
    <source>
        <dbReference type="PROSITE" id="PS50835"/>
    </source>
</evidence>
<accession>A0A8C5FMT2</accession>
<dbReference type="SMART" id="SM00409">
    <property type="entry name" value="IG"/>
    <property type="match status" value="1"/>
</dbReference>
<dbReference type="GO" id="GO:0043277">
    <property type="term" value="P:apoptotic cell clearance"/>
    <property type="evidence" value="ECO:0007669"/>
    <property type="project" value="TreeGrafter"/>
</dbReference>
<dbReference type="InterPro" id="IPR036179">
    <property type="entry name" value="Ig-like_dom_sf"/>
</dbReference>
<keyword evidence="4" id="KW-1185">Reference proteome</keyword>
<dbReference type="PANTHER" id="PTHR46608">
    <property type="entry name" value="T-CELL IMMUNOGLOBULIN AND MUCIN DOMAIN-CONTAINING PROTEIN 4"/>
    <property type="match status" value="1"/>
</dbReference>
<dbReference type="PANTHER" id="PTHR46608:SF3">
    <property type="entry name" value="T-CELL IMMUNOGLOBULIN AND MUCIN DOMAIN-CONTAINING PROTEIN 4"/>
    <property type="match status" value="1"/>
</dbReference>
<evidence type="ECO:0000313" key="4">
    <source>
        <dbReference type="Proteomes" id="UP000694546"/>
    </source>
</evidence>
<reference evidence="3" key="1">
    <citation type="submission" date="2025-08" db="UniProtKB">
        <authorList>
            <consortium name="Ensembl"/>
        </authorList>
    </citation>
    <scope>IDENTIFICATION</scope>
</reference>
<dbReference type="Ensembl" id="ENSGMOT00000034773.1">
    <property type="protein sequence ID" value="ENSGMOP00000048333.1"/>
    <property type="gene ID" value="ENSGMOG00000023313.1"/>
</dbReference>
<feature type="domain" description="Ig-like" evidence="2">
    <location>
        <begin position="36"/>
        <end position="133"/>
    </location>
</feature>
<dbReference type="InterPro" id="IPR003599">
    <property type="entry name" value="Ig_sub"/>
</dbReference>